<proteinExistence type="inferred from homology"/>
<dbReference type="PANTHER" id="PTHR13999:SF4">
    <property type="entry name" value="INTERFERON-INDUCED TRANSMEMBRANE PROTEIN 3"/>
    <property type="match status" value="1"/>
</dbReference>
<evidence type="ECO:0008006" key="10">
    <source>
        <dbReference type="Google" id="ProtNLM"/>
    </source>
</evidence>
<dbReference type="PANTHER" id="PTHR13999">
    <property type="entry name" value="INTERFERON INDUCIBLE TRANSMEMBRANE PROTEIN"/>
    <property type="match status" value="1"/>
</dbReference>
<comment type="similarity">
    <text evidence="2">Belongs to the CD225/Dispanin family.</text>
</comment>
<evidence type="ECO:0000256" key="2">
    <source>
        <dbReference type="ARBA" id="ARBA00006843"/>
    </source>
</evidence>
<name>A0A8C3NY04_9PASS</name>
<sequence>MPRPVWGPSGVFPSPEGPMPECGADGGAPLAPNPRRFPRCHRQCPRARGMQQSLTPYEMLPGEVSMEEMPGSKTEMPPGTTVMSESTTVTVEEQPPPPRDHLVWSLFTTVYGNFCCLGLLAFFFSVKSRDRKMLGDNSGALSYGSTAKCLNITALVINIVIVIIVVVTVLIVILTARAHAMSQYGYSPFPGHT</sequence>
<evidence type="ECO:0000256" key="4">
    <source>
        <dbReference type="ARBA" id="ARBA00022989"/>
    </source>
</evidence>
<keyword evidence="9" id="KW-1185">Reference proteome</keyword>
<evidence type="ECO:0000256" key="6">
    <source>
        <dbReference type="SAM" id="MobiDB-lite"/>
    </source>
</evidence>
<dbReference type="InterPro" id="IPR007593">
    <property type="entry name" value="CD225/Dispanin_fam"/>
</dbReference>
<comment type="subcellular location">
    <subcellularLocation>
        <location evidence="1">Membrane</location>
    </subcellularLocation>
</comment>
<feature type="transmembrane region" description="Helical" evidence="7">
    <location>
        <begin position="152"/>
        <end position="176"/>
    </location>
</feature>
<evidence type="ECO:0000256" key="5">
    <source>
        <dbReference type="ARBA" id="ARBA00023136"/>
    </source>
</evidence>
<dbReference type="Ensembl" id="ENSCRFT00000001165.1">
    <property type="protein sequence ID" value="ENSCRFP00000001112.1"/>
    <property type="gene ID" value="ENSCRFG00000000942.1"/>
</dbReference>
<dbReference type="GO" id="GO:0005886">
    <property type="term" value="C:plasma membrane"/>
    <property type="evidence" value="ECO:0007669"/>
    <property type="project" value="TreeGrafter"/>
</dbReference>
<evidence type="ECO:0000256" key="7">
    <source>
        <dbReference type="SAM" id="Phobius"/>
    </source>
</evidence>
<keyword evidence="5 7" id="KW-0472">Membrane</keyword>
<feature type="transmembrane region" description="Helical" evidence="7">
    <location>
        <begin position="102"/>
        <end position="124"/>
    </location>
</feature>
<evidence type="ECO:0000313" key="9">
    <source>
        <dbReference type="Proteomes" id="UP000694396"/>
    </source>
</evidence>
<keyword evidence="4 7" id="KW-1133">Transmembrane helix</keyword>
<accession>A0A8C3NY04</accession>
<feature type="region of interest" description="Disordered" evidence="6">
    <location>
        <begin position="1"/>
        <end position="37"/>
    </location>
</feature>
<reference evidence="8" key="2">
    <citation type="submission" date="2025-09" db="UniProtKB">
        <authorList>
            <consortium name="Ensembl"/>
        </authorList>
    </citation>
    <scope>IDENTIFICATION</scope>
</reference>
<protein>
    <recommendedName>
        <fullName evidence="10">Interferon-induced transmembrane protein 1</fullName>
    </recommendedName>
</protein>
<evidence type="ECO:0000256" key="3">
    <source>
        <dbReference type="ARBA" id="ARBA00022692"/>
    </source>
</evidence>
<organism evidence="8 9">
    <name type="scientific">Cyanoderma ruficeps</name>
    <name type="common">rufous-capped babbler</name>
    <dbReference type="NCBI Taxonomy" id="181631"/>
    <lineage>
        <taxon>Eukaryota</taxon>
        <taxon>Metazoa</taxon>
        <taxon>Chordata</taxon>
        <taxon>Craniata</taxon>
        <taxon>Vertebrata</taxon>
        <taxon>Euteleostomi</taxon>
        <taxon>Archelosauria</taxon>
        <taxon>Archosauria</taxon>
        <taxon>Dinosauria</taxon>
        <taxon>Saurischia</taxon>
        <taxon>Theropoda</taxon>
        <taxon>Coelurosauria</taxon>
        <taxon>Aves</taxon>
        <taxon>Neognathae</taxon>
        <taxon>Neoaves</taxon>
        <taxon>Telluraves</taxon>
        <taxon>Australaves</taxon>
        <taxon>Passeriformes</taxon>
        <taxon>Sylvioidea</taxon>
        <taxon>Timaliidae</taxon>
        <taxon>Cyanoderma</taxon>
    </lineage>
</organism>
<dbReference type="InterPro" id="IPR051517">
    <property type="entry name" value="IFITM_antiviral_protein"/>
</dbReference>
<evidence type="ECO:0000256" key="1">
    <source>
        <dbReference type="ARBA" id="ARBA00004370"/>
    </source>
</evidence>
<dbReference type="AlphaFoldDB" id="A0A8C3NY04"/>
<keyword evidence="3 7" id="KW-0812">Transmembrane</keyword>
<evidence type="ECO:0000313" key="8">
    <source>
        <dbReference type="Ensembl" id="ENSCRFP00000001112.1"/>
    </source>
</evidence>
<dbReference type="Pfam" id="PF04505">
    <property type="entry name" value="CD225"/>
    <property type="match status" value="1"/>
</dbReference>
<dbReference type="Proteomes" id="UP000694396">
    <property type="component" value="Unplaced"/>
</dbReference>
<reference evidence="8" key="1">
    <citation type="submission" date="2025-08" db="UniProtKB">
        <authorList>
            <consortium name="Ensembl"/>
        </authorList>
    </citation>
    <scope>IDENTIFICATION</scope>
</reference>